<dbReference type="SUPFAM" id="SSF141371">
    <property type="entry name" value="PilZ domain-like"/>
    <property type="match status" value="1"/>
</dbReference>
<comment type="subcellular location">
    <subcellularLocation>
        <location evidence="1">Cell membrane</location>
        <topology evidence="1">Multi-pass membrane protein</topology>
    </subcellularLocation>
</comment>
<feature type="transmembrane region" description="Helical" evidence="7">
    <location>
        <begin position="6"/>
        <end position="27"/>
    </location>
</feature>
<dbReference type="Pfam" id="PF00953">
    <property type="entry name" value="Glycos_transf_4"/>
    <property type="match status" value="1"/>
</dbReference>
<feature type="transmembrane region" description="Helical" evidence="7">
    <location>
        <begin position="189"/>
        <end position="206"/>
    </location>
</feature>
<keyword evidence="4 7" id="KW-0812">Transmembrane</keyword>
<feature type="transmembrane region" description="Helical" evidence="7">
    <location>
        <begin position="218"/>
        <end position="235"/>
    </location>
</feature>
<dbReference type="EMBL" id="AP025516">
    <property type="protein sequence ID" value="BDD87653.1"/>
    <property type="molecule type" value="Genomic_DNA"/>
</dbReference>
<organism evidence="9 10">
    <name type="scientific">Desulfofustis limnaeus</name>
    <dbReference type="NCBI Taxonomy" id="2740163"/>
    <lineage>
        <taxon>Bacteria</taxon>
        <taxon>Pseudomonadati</taxon>
        <taxon>Thermodesulfobacteriota</taxon>
        <taxon>Desulfobulbia</taxon>
        <taxon>Desulfobulbales</taxon>
        <taxon>Desulfocapsaceae</taxon>
        <taxon>Desulfofustis</taxon>
    </lineage>
</organism>
<dbReference type="PROSITE" id="PS01348">
    <property type="entry name" value="MRAY_2"/>
    <property type="match status" value="1"/>
</dbReference>
<feature type="transmembrane region" description="Helical" evidence="7">
    <location>
        <begin position="241"/>
        <end position="262"/>
    </location>
</feature>
<gene>
    <name evidence="9" type="ORF">DPPLL_20180</name>
</gene>
<evidence type="ECO:0000256" key="4">
    <source>
        <dbReference type="ARBA" id="ARBA00022692"/>
    </source>
</evidence>
<feature type="transmembrane region" description="Helical" evidence="7">
    <location>
        <begin position="102"/>
        <end position="120"/>
    </location>
</feature>
<feature type="transmembrane region" description="Helical" evidence="7">
    <location>
        <begin position="47"/>
        <end position="66"/>
    </location>
</feature>
<dbReference type="Gene3D" id="2.40.10.220">
    <property type="entry name" value="predicted glycosyltransferase like domains"/>
    <property type="match status" value="1"/>
</dbReference>
<dbReference type="InterPro" id="IPR009875">
    <property type="entry name" value="PilZ_domain"/>
</dbReference>
<reference evidence="9 10" key="1">
    <citation type="submission" date="2022-01" db="EMBL/GenBank/DDBJ databases">
        <title>Desulfofustis limnae sp. nov., a novel mesophilic sulfate-reducing bacterium isolated from marsh soil.</title>
        <authorList>
            <person name="Watanabe M."/>
            <person name="Takahashi A."/>
            <person name="Kojima H."/>
            <person name="Fukui M."/>
        </authorList>
    </citation>
    <scope>NUCLEOTIDE SEQUENCE [LARGE SCALE GENOMIC DNA]</scope>
    <source>
        <strain evidence="9 10">PPLL</strain>
    </source>
</reference>
<dbReference type="RefSeq" id="WP_284151073.1">
    <property type="nucleotide sequence ID" value="NZ_AP025516.1"/>
</dbReference>
<feature type="transmembrane region" description="Helical" evidence="7">
    <location>
        <begin position="72"/>
        <end position="90"/>
    </location>
</feature>
<feature type="transmembrane region" description="Helical" evidence="7">
    <location>
        <begin position="294"/>
        <end position="315"/>
    </location>
</feature>
<keyword evidence="5 7" id="KW-1133">Transmembrane helix</keyword>
<evidence type="ECO:0000313" key="10">
    <source>
        <dbReference type="Proteomes" id="UP000830055"/>
    </source>
</evidence>
<evidence type="ECO:0000256" key="6">
    <source>
        <dbReference type="ARBA" id="ARBA00023136"/>
    </source>
</evidence>
<feature type="transmembrane region" description="Helical" evidence="7">
    <location>
        <begin position="321"/>
        <end position="344"/>
    </location>
</feature>
<evidence type="ECO:0000256" key="2">
    <source>
        <dbReference type="ARBA" id="ARBA00022475"/>
    </source>
</evidence>
<dbReference type="CDD" id="cd06853">
    <property type="entry name" value="GT_WecA_like"/>
    <property type="match status" value="1"/>
</dbReference>
<keyword evidence="10" id="KW-1185">Reference proteome</keyword>
<keyword evidence="6 7" id="KW-0472">Membrane</keyword>
<accession>A0ABN6M428</accession>
<evidence type="ECO:0000256" key="7">
    <source>
        <dbReference type="SAM" id="Phobius"/>
    </source>
</evidence>
<name>A0ABN6M428_9BACT</name>
<dbReference type="Proteomes" id="UP000830055">
    <property type="component" value="Chromosome"/>
</dbReference>
<proteinExistence type="predicted"/>
<keyword evidence="3" id="KW-0808">Transferase</keyword>
<dbReference type="PANTHER" id="PTHR22926">
    <property type="entry name" value="PHOSPHO-N-ACETYLMURAMOYL-PENTAPEPTIDE-TRANSFERASE"/>
    <property type="match status" value="1"/>
</dbReference>
<sequence>MVSLELRILLAFLVAYFSAVFVIPKLASIARSIGLIDRPERRKVHRVPRPLVGGIGIVIAATFSAMLFVDWVGLRGLFLGLAVLLFIGFLDDFRQLDPRRKFIAQIVAAVLMMSFSKVYLVSFGDLLGCGEIVLPVCDALIWAVTIFCLVGVINAINLIDGLDGLAGGVAFVAFLTFGLHASFADAPTLMLLNLAFAGAILGFLRFNWSPSQVFMGDAGSLCLGFALGFMAIAMSQGEKPVFSPVVPLLVLAVPITDTVTVMSKRIVRGQSPFQPDRYHFHHILMRYGMGRETAVKAILGICMAMSALTLVVPFYRVPDWVLFGAYILYLVVYVVASLFIVSTMRLSFKYRRRFSNGNGTKLAKANLLVRLLLKSMDYAKILRKDARYDVRLPLRCRLLDRGNEWEGTVENISASGCMAEIPGLATLNNRMVLDVQVSLDNEVVVIPIAAEHIWLNAGGGSWYHGFRFVEMDQDKQPVFKKFLSRCRRHRNNR</sequence>
<dbReference type="PANTHER" id="PTHR22926:SF3">
    <property type="entry name" value="UNDECAPRENYL-PHOSPHATE ALPHA-N-ACETYLGLUCOSAMINYL 1-PHOSPHATE TRANSFERASE"/>
    <property type="match status" value="1"/>
</dbReference>
<evidence type="ECO:0000313" key="9">
    <source>
        <dbReference type="EMBL" id="BDD87653.1"/>
    </source>
</evidence>
<keyword evidence="2" id="KW-1003">Cell membrane</keyword>
<feature type="transmembrane region" description="Helical" evidence="7">
    <location>
        <begin position="132"/>
        <end position="153"/>
    </location>
</feature>
<dbReference type="Pfam" id="PF07238">
    <property type="entry name" value="PilZ"/>
    <property type="match status" value="1"/>
</dbReference>
<feature type="transmembrane region" description="Helical" evidence="7">
    <location>
        <begin position="165"/>
        <end position="183"/>
    </location>
</feature>
<evidence type="ECO:0000256" key="1">
    <source>
        <dbReference type="ARBA" id="ARBA00004651"/>
    </source>
</evidence>
<protein>
    <recommendedName>
        <fullName evidence="8">PilZ domain-containing protein</fullName>
    </recommendedName>
</protein>
<dbReference type="InterPro" id="IPR000715">
    <property type="entry name" value="Glycosyl_transferase_4"/>
</dbReference>
<feature type="domain" description="PilZ" evidence="8">
    <location>
        <begin position="383"/>
        <end position="475"/>
    </location>
</feature>
<evidence type="ECO:0000256" key="3">
    <source>
        <dbReference type="ARBA" id="ARBA00022679"/>
    </source>
</evidence>
<evidence type="ECO:0000259" key="8">
    <source>
        <dbReference type="Pfam" id="PF07238"/>
    </source>
</evidence>
<dbReference type="InterPro" id="IPR018480">
    <property type="entry name" value="PNAcMuramoyl-5peptid_Trfase_CS"/>
</dbReference>
<evidence type="ECO:0000256" key="5">
    <source>
        <dbReference type="ARBA" id="ARBA00022989"/>
    </source>
</evidence>